<proteinExistence type="predicted"/>
<dbReference type="EMBL" id="ML208275">
    <property type="protein sequence ID" value="TFK73462.1"/>
    <property type="molecule type" value="Genomic_DNA"/>
</dbReference>
<accession>A0ACD3B8Z4</accession>
<evidence type="ECO:0000313" key="1">
    <source>
        <dbReference type="EMBL" id="TFK73462.1"/>
    </source>
</evidence>
<evidence type="ECO:0000313" key="2">
    <source>
        <dbReference type="Proteomes" id="UP000308600"/>
    </source>
</evidence>
<dbReference type="Proteomes" id="UP000308600">
    <property type="component" value="Unassembled WGS sequence"/>
</dbReference>
<protein>
    <submittedName>
        <fullName evidence="1">Uncharacterized protein</fullName>
    </submittedName>
</protein>
<gene>
    <name evidence="1" type="ORF">BDN72DRAFT_919580</name>
</gene>
<organism evidence="1 2">
    <name type="scientific">Pluteus cervinus</name>
    <dbReference type="NCBI Taxonomy" id="181527"/>
    <lineage>
        <taxon>Eukaryota</taxon>
        <taxon>Fungi</taxon>
        <taxon>Dikarya</taxon>
        <taxon>Basidiomycota</taxon>
        <taxon>Agaricomycotina</taxon>
        <taxon>Agaricomycetes</taxon>
        <taxon>Agaricomycetidae</taxon>
        <taxon>Agaricales</taxon>
        <taxon>Pluteineae</taxon>
        <taxon>Pluteaceae</taxon>
        <taxon>Pluteus</taxon>
    </lineage>
</organism>
<keyword evidence="2" id="KW-1185">Reference proteome</keyword>
<sequence length="379" mass="43185">MLQEVFNYFINTCSSRSTTNVDDDNISVCNNTNSTVDTCYDFEWETASTSTSTLSPFLGFDVDANTFSKVHRPSPWSELAYLPDSPILSTPLSGYSGYTLVGQASPQISNRDYDSDYVHIQKSTLWTPPPTDQDLAMVDDHLQWNQNQIQYNSEQYHYQYLELPAVSFNDELQTLSPLPQLQGSGLLDPETIDQFFREHALSPSPLPDKTPSQQSLEPSGSYLCQPTPVKSILFQQPDCHTAISSYQPTEQTHAKSDSRSTGPQRTVGQGRKQREKKSRMSFPVHPERTIVKFQARLEMASNQPSTPSQDAPQSKEPRHKFWCTMGCKDVGFERKGDLRRHMERTRRHEGKPWPCPEPNCNKAYARPDCVLRHQREEHS</sequence>
<name>A0ACD3B8Z4_9AGAR</name>
<reference evidence="1 2" key="1">
    <citation type="journal article" date="2019" name="Nat. Ecol. Evol.">
        <title>Megaphylogeny resolves global patterns of mushroom evolution.</title>
        <authorList>
            <person name="Varga T."/>
            <person name="Krizsan K."/>
            <person name="Foldi C."/>
            <person name="Dima B."/>
            <person name="Sanchez-Garcia M."/>
            <person name="Sanchez-Ramirez S."/>
            <person name="Szollosi G.J."/>
            <person name="Szarkandi J.G."/>
            <person name="Papp V."/>
            <person name="Albert L."/>
            <person name="Andreopoulos W."/>
            <person name="Angelini C."/>
            <person name="Antonin V."/>
            <person name="Barry K.W."/>
            <person name="Bougher N.L."/>
            <person name="Buchanan P."/>
            <person name="Buyck B."/>
            <person name="Bense V."/>
            <person name="Catcheside P."/>
            <person name="Chovatia M."/>
            <person name="Cooper J."/>
            <person name="Damon W."/>
            <person name="Desjardin D."/>
            <person name="Finy P."/>
            <person name="Geml J."/>
            <person name="Haridas S."/>
            <person name="Hughes K."/>
            <person name="Justo A."/>
            <person name="Karasinski D."/>
            <person name="Kautmanova I."/>
            <person name="Kiss B."/>
            <person name="Kocsube S."/>
            <person name="Kotiranta H."/>
            <person name="LaButti K.M."/>
            <person name="Lechner B.E."/>
            <person name="Liimatainen K."/>
            <person name="Lipzen A."/>
            <person name="Lukacs Z."/>
            <person name="Mihaltcheva S."/>
            <person name="Morgado L.N."/>
            <person name="Niskanen T."/>
            <person name="Noordeloos M.E."/>
            <person name="Ohm R.A."/>
            <person name="Ortiz-Santana B."/>
            <person name="Ovrebo C."/>
            <person name="Racz N."/>
            <person name="Riley R."/>
            <person name="Savchenko A."/>
            <person name="Shiryaev A."/>
            <person name="Soop K."/>
            <person name="Spirin V."/>
            <person name="Szebenyi C."/>
            <person name="Tomsovsky M."/>
            <person name="Tulloss R.E."/>
            <person name="Uehling J."/>
            <person name="Grigoriev I.V."/>
            <person name="Vagvolgyi C."/>
            <person name="Papp T."/>
            <person name="Martin F.M."/>
            <person name="Miettinen O."/>
            <person name="Hibbett D.S."/>
            <person name="Nagy L.G."/>
        </authorList>
    </citation>
    <scope>NUCLEOTIDE SEQUENCE [LARGE SCALE GENOMIC DNA]</scope>
    <source>
        <strain evidence="1 2">NL-1719</strain>
    </source>
</reference>